<dbReference type="RefSeq" id="WP_199576130.1">
    <property type="nucleotide sequence ID" value="NZ_JAENBO010000007.1"/>
</dbReference>
<organism evidence="1 2">
    <name type="scientific">Streptococcus pacificus</name>
    <dbReference type="NCBI Taxonomy" id="2740577"/>
    <lineage>
        <taxon>Bacteria</taxon>
        <taxon>Bacillati</taxon>
        <taxon>Bacillota</taxon>
        <taxon>Bacilli</taxon>
        <taxon>Lactobacillales</taxon>
        <taxon>Streptococcaceae</taxon>
        <taxon>Streptococcus</taxon>
    </lineage>
</organism>
<proteinExistence type="predicted"/>
<reference evidence="1 2" key="1">
    <citation type="journal article" date="2021" name="Int. J. Syst. Evol. Microbiol.">
        <title>Streptococcus vicugnae sp. nov., isolated from faeces of alpacas (Vicugna pacos) and cattle (Bos taurus), Streptococcus zalophi sp. nov., and Streptococcus pacificus sp. nov., isolated from respiratory tract of California sea lions (Zalophus californianus).</title>
        <authorList>
            <person name="Volokhov D.V."/>
            <person name="Zagorodnyaya T.A."/>
            <person name="Shen Z."/>
            <person name="Blom J."/>
            <person name="Furtak V.A."/>
            <person name="Eisenberg T."/>
            <person name="Fan P."/>
            <person name="Jeong K.C."/>
            <person name="Gao Y."/>
            <person name="Zhang S."/>
            <person name="Amselle M."/>
        </authorList>
    </citation>
    <scope>NUCLEOTIDE SEQUENCE [LARGE SCALE GENOMIC DNA]</scope>
    <source>
        <strain evidence="1 2">CSL7591</strain>
    </source>
</reference>
<keyword evidence="1" id="KW-0238">DNA-binding</keyword>
<comment type="caution">
    <text evidence="1">The sequence shown here is derived from an EMBL/GenBank/DDBJ whole genome shotgun (WGS) entry which is preliminary data.</text>
</comment>
<dbReference type="Proteomes" id="UP000653045">
    <property type="component" value="Unassembled WGS sequence"/>
</dbReference>
<accession>A0ABS0ZKF5</accession>
<protein>
    <submittedName>
        <fullName evidence="1">DNA-binding protein</fullName>
    </submittedName>
</protein>
<keyword evidence="2" id="KW-1185">Reference proteome</keyword>
<dbReference type="GO" id="GO:0003677">
    <property type="term" value="F:DNA binding"/>
    <property type="evidence" value="ECO:0007669"/>
    <property type="project" value="UniProtKB-KW"/>
</dbReference>
<gene>
    <name evidence="1" type="ORF">JHK62_07395</name>
</gene>
<evidence type="ECO:0000313" key="1">
    <source>
        <dbReference type="EMBL" id="MBJ8326490.1"/>
    </source>
</evidence>
<evidence type="ECO:0000313" key="2">
    <source>
        <dbReference type="Proteomes" id="UP000653045"/>
    </source>
</evidence>
<name>A0ABS0ZKF5_9STRE</name>
<sequence>MDELMDQLFDMFEEGLKAKALKVMTIVNDEKHRYPLELTKAQCSEMLLGTKDTKTFEYRFLTLDDFPVIKNKGGYDKFPRDAVIEWYNKNWMRTGRKYRID</sequence>
<dbReference type="EMBL" id="JAENBO010000007">
    <property type="protein sequence ID" value="MBJ8326490.1"/>
    <property type="molecule type" value="Genomic_DNA"/>
</dbReference>